<feature type="binding site" evidence="19">
    <location>
        <begin position="34"/>
        <end position="36"/>
    </location>
    <ligand>
        <name>GTP</name>
        <dbReference type="ChEBI" id="CHEBI:37565"/>
    </ligand>
</feature>
<keyword evidence="15 19" id="KW-0342">GTP-binding</keyword>
<sequence>MSKVILITGGARSGKSTLGENKAKELGKNIVYIATSIAFDDGMKDRIKKHKESRPSHWATIEKYKDFSNIVEDEAFLQSDLILLDCMTLMISNLLLESNIDFDNCKIEEIDNIEKKIFEEVNTLLEVINKYNKNIIIVTNEVGMGIVPSYKLGSIFRDIAGRINQYLASKAEEVYITISGIPMKIK</sequence>
<evidence type="ECO:0000256" key="7">
    <source>
        <dbReference type="ARBA" id="ARBA00007490"/>
    </source>
</evidence>
<evidence type="ECO:0000256" key="17">
    <source>
        <dbReference type="ARBA" id="ARBA00030571"/>
    </source>
</evidence>
<name>A0A0L0W8X0_GOTPU</name>
<dbReference type="RefSeq" id="WP_050355809.1">
    <property type="nucleotide sequence ID" value="NZ_LGSS01000011.1"/>
</dbReference>
<dbReference type="CDD" id="cd00544">
    <property type="entry name" value="CobU"/>
    <property type="match status" value="1"/>
</dbReference>
<dbReference type="InterPro" id="IPR027417">
    <property type="entry name" value="P-loop_NTPase"/>
</dbReference>
<protein>
    <recommendedName>
        <fullName evidence="16">Adenosylcobinamide kinase</fullName>
        <ecNumber evidence="8">2.7.1.156</ecNumber>
        <ecNumber evidence="9">2.7.7.62</ecNumber>
    </recommendedName>
    <alternativeName>
        <fullName evidence="17">Adenosylcobinamide-phosphate guanylyltransferase</fullName>
    </alternativeName>
</protein>
<keyword evidence="11 20" id="KW-0808">Transferase</keyword>
<evidence type="ECO:0000256" key="5">
    <source>
        <dbReference type="ARBA" id="ARBA00004692"/>
    </source>
</evidence>
<dbReference type="UniPathway" id="UPA00148">
    <property type="reaction ID" value="UER00236"/>
</dbReference>
<dbReference type="GO" id="GO:0005525">
    <property type="term" value="F:GTP binding"/>
    <property type="evidence" value="ECO:0007669"/>
    <property type="project" value="UniProtKB-KW"/>
</dbReference>
<comment type="pathway">
    <text evidence="5">Cofactor biosynthesis; adenosylcobalamin biosynthesis; adenosylcobalamin from cob(II)yrinate a,c-diamide: step 6/7.</text>
</comment>
<evidence type="ECO:0000256" key="8">
    <source>
        <dbReference type="ARBA" id="ARBA00012016"/>
    </source>
</evidence>
<dbReference type="EC" id="2.7.1.156" evidence="8"/>
<evidence type="ECO:0000256" key="13">
    <source>
        <dbReference type="ARBA" id="ARBA00022777"/>
    </source>
</evidence>
<keyword evidence="21" id="KW-1185">Reference proteome</keyword>
<dbReference type="GO" id="GO:0009236">
    <property type="term" value="P:cobalamin biosynthetic process"/>
    <property type="evidence" value="ECO:0007669"/>
    <property type="project" value="UniProtKB-UniPathway"/>
</dbReference>
<evidence type="ECO:0000256" key="1">
    <source>
        <dbReference type="ARBA" id="ARBA00000312"/>
    </source>
</evidence>
<feature type="binding site" evidence="19">
    <location>
        <position position="85"/>
    </location>
    <ligand>
        <name>GTP</name>
        <dbReference type="ChEBI" id="CHEBI:37565"/>
    </ligand>
</feature>
<dbReference type="SUPFAM" id="SSF52540">
    <property type="entry name" value="P-loop containing nucleoside triphosphate hydrolases"/>
    <property type="match status" value="1"/>
</dbReference>
<dbReference type="Gene3D" id="3.40.50.300">
    <property type="entry name" value="P-loop containing nucleotide triphosphate hydrolases"/>
    <property type="match status" value="1"/>
</dbReference>
<proteinExistence type="inferred from homology"/>
<dbReference type="PIRSF" id="PIRSF006135">
    <property type="entry name" value="CobU"/>
    <property type="match status" value="1"/>
</dbReference>
<feature type="active site" description="GMP-histidine intermediate" evidence="18">
    <location>
        <position position="50"/>
    </location>
</feature>
<feature type="binding site" evidence="19">
    <location>
        <begin position="9"/>
        <end position="16"/>
    </location>
    <ligand>
        <name>GTP</name>
        <dbReference type="ChEBI" id="CHEBI:37565"/>
    </ligand>
</feature>
<gene>
    <name evidence="20" type="primary">cobU</name>
    <name evidence="20" type="ORF">CLPU_11c00700</name>
</gene>
<dbReference type="STRING" id="1503.CLPU_11c00700"/>
<reference evidence="21" key="1">
    <citation type="submission" date="2015-07" db="EMBL/GenBank/DDBJ databases">
        <title>Draft genome sequence of the purine-degrading Gottschalkia purinilyticum DSM 1384 (formerly Clostridium purinilyticum).</title>
        <authorList>
            <person name="Poehlein A."/>
            <person name="Schiel-Bengelsdorf B."/>
            <person name="Bengelsdorf F.R."/>
            <person name="Daniel R."/>
            <person name="Duerre P."/>
        </authorList>
    </citation>
    <scope>NUCLEOTIDE SEQUENCE [LARGE SCALE GENOMIC DNA]</scope>
    <source>
        <strain evidence="21">DSM 1384</strain>
    </source>
</reference>
<dbReference type="OrthoDB" id="9799422at2"/>
<evidence type="ECO:0000313" key="21">
    <source>
        <dbReference type="Proteomes" id="UP000037267"/>
    </source>
</evidence>
<dbReference type="NCBIfam" id="NF004469">
    <property type="entry name" value="PRK05800.1"/>
    <property type="match status" value="1"/>
</dbReference>
<accession>A0A0L0W8X0</accession>
<evidence type="ECO:0000256" key="4">
    <source>
        <dbReference type="ARBA" id="ARBA00003889"/>
    </source>
</evidence>
<evidence type="ECO:0000256" key="6">
    <source>
        <dbReference type="ARBA" id="ARBA00005159"/>
    </source>
</evidence>
<dbReference type="PATRIC" id="fig|1503.3.peg.233"/>
<dbReference type="PANTHER" id="PTHR34848:SF1">
    <property type="entry name" value="BIFUNCTIONAL ADENOSYLCOBALAMIN BIOSYNTHESIS PROTEIN COBU"/>
    <property type="match status" value="1"/>
</dbReference>
<dbReference type="AlphaFoldDB" id="A0A0L0W8X0"/>
<keyword evidence="20" id="KW-0548">Nucleotidyltransferase</keyword>
<comment type="caution">
    <text evidence="20">The sequence shown here is derived from an EMBL/GenBank/DDBJ whole genome shotgun (WGS) entry which is preliminary data.</text>
</comment>
<comment type="similarity">
    <text evidence="7">Belongs to the CobU/CobP family.</text>
</comment>
<evidence type="ECO:0000256" key="12">
    <source>
        <dbReference type="ARBA" id="ARBA00022741"/>
    </source>
</evidence>
<keyword evidence="10" id="KW-0169">Cobalamin biosynthesis</keyword>
<evidence type="ECO:0000256" key="2">
    <source>
        <dbReference type="ARBA" id="ARBA00000711"/>
    </source>
</evidence>
<evidence type="ECO:0000256" key="3">
    <source>
        <dbReference type="ARBA" id="ARBA00001522"/>
    </source>
</evidence>
<evidence type="ECO:0000256" key="18">
    <source>
        <dbReference type="PIRSR" id="PIRSR006135-1"/>
    </source>
</evidence>
<keyword evidence="14" id="KW-0067">ATP-binding</keyword>
<evidence type="ECO:0000256" key="11">
    <source>
        <dbReference type="ARBA" id="ARBA00022679"/>
    </source>
</evidence>
<dbReference type="PANTHER" id="PTHR34848">
    <property type="match status" value="1"/>
</dbReference>
<comment type="catalytic activity">
    <reaction evidence="2">
        <text>adenosylcob(III)inamide phosphate + GTP + H(+) = adenosylcob(III)inamide-GDP + diphosphate</text>
        <dbReference type="Rhea" id="RHEA:22712"/>
        <dbReference type="ChEBI" id="CHEBI:15378"/>
        <dbReference type="ChEBI" id="CHEBI:33019"/>
        <dbReference type="ChEBI" id="CHEBI:37565"/>
        <dbReference type="ChEBI" id="CHEBI:58502"/>
        <dbReference type="ChEBI" id="CHEBI:60487"/>
        <dbReference type="EC" id="2.7.7.62"/>
    </reaction>
</comment>
<dbReference type="InterPro" id="IPR003203">
    <property type="entry name" value="CobU/CobP"/>
</dbReference>
<comment type="function">
    <text evidence="4">Catalyzes ATP-dependent phosphorylation of adenosylcobinamide and addition of GMP to adenosylcobinamide phosphate.</text>
</comment>
<feature type="binding site" evidence="19">
    <location>
        <position position="62"/>
    </location>
    <ligand>
        <name>GTP</name>
        <dbReference type="ChEBI" id="CHEBI:37565"/>
    </ligand>
</feature>
<comment type="catalytic activity">
    <reaction evidence="1">
        <text>adenosylcob(III)inamide + ATP = adenosylcob(III)inamide phosphate + ADP + H(+)</text>
        <dbReference type="Rhea" id="RHEA:15769"/>
        <dbReference type="ChEBI" id="CHEBI:2480"/>
        <dbReference type="ChEBI" id="CHEBI:15378"/>
        <dbReference type="ChEBI" id="CHEBI:30616"/>
        <dbReference type="ChEBI" id="CHEBI:58502"/>
        <dbReference type="ChEBI" id="CHEBI:456216"/>
        <dbReference type="EC" id="2.7.1.156"/>
    </reaction>
</comment>
<evidence type="ECO:0000256" key="9">
    <source>
        <dbReference type="ARBA" id="ARBA00012523"/>
    </source>
</evidence>
<dbReference type="GO" id="GO:0043752">
    <property type="term" value="F:adenosylcobinamide kinase activity"/>
    <property type="evidence" value="ECO:0007669"/>
    <property type="project" value="UniProtKB-EC"/>
</dbReference>
<evidence type="ECO:0000256" key="19">
    <source>
        <dbReference type="PIRSR" id="PIRSR006135-2"/>
    </source>
</evidence>
<feature type="binding site" evidence="19">
    <location>
        <begin position="51"/>
        <end position="54"/>
    </location>
    <ligand>
        <name>GTP</name>
        <dbReference type="ChEBI" id="CHEBI:37565"/>
    </ligand>
</feature>
<comment type="catalytic activity">
    <reaction evidence="3">
        <text>adenosylcob(III)inamide + GTP = adenosylcob(III)inamide phosphate + GDP + H(+)</text>
        <dbReference type="Rhea" id="RHEA:15765"/>
        <dbReference type="ChEBI" id="CHEBI:2480"/>
        <dbReference type="ChEBI" id="CHEBI:15378"/>
        <dbReference type="ChEBI" id="CHEBI:37565"/>
        <dbReference type="ChEBI" id="CHEBI:58189"/>
        <dbReference type="ChEBI" id="CHEBI:58502"/>
        <dbReference type="EC" id="2.7.1.156"/>
    </reaction>
</comment>
<dbReference type="EMBL" id="LGSS01000011">
    <property type="protein sequence ID" value="KNF07901.1"/>
    <property type="molecule type" value="Genomic_DNA"/>
</dbReference>
<dbReference type="GO" id="GO:0008820">
    <property type="term" value="F:cobinamide phosphate guanylyltransferase activity"/>
    <property type="evidence" value="ECO:0007669"/>
    <property type="project" value="UniProtKB-EC"/>
</dbReference>
<evidence type="ECO:0000256" key="15">
    <source>
        <dbReference type="ARBA" id="ARBA00023134"/>
    </source>
</evidence>
<organism evidence="20 21">
    <name type="scientific">Gottschalkia purinilytica</name>
    <name type="common">Clostridium purinilyticum</name>
    <dbReference type="NCBI Taxonomy" id="1503"/>
    <lineage>
        <taxon>Bacteria</taxon>
        <taxon>Bacillati</taxon>
        <taxon>Bacillota</taxon>
        <taxon>Tissierellia</taxon>
        <taxon>Tissierellales</taxon>
        <taxon>Gottschalkiaceae</taxon>
        <taxon>Gottschalkia</taxon>
    </lineage>
</organism>
<evidence type="ECO:0000256" key="16">
    <source>
        <dbReference type="ARBA" id="ARBA00029570"/>
    </source>
</evidence>
<keyword evidence="12 19" id="KW-0547">Nucleotide-binding</keyword>
<dbReference type="GO" id="GO:0005524">
    <property type="term" value="F:ATP binding"/>
    <property type="evidence" value="ECO:0007669"/>
    <property type="project" value="UniProtKB-KW"/>
</dbReference>
<evidence type="ECO:0000256" key="10">
    <source>
        <dbReference type="ARBA" id="ARBA00022573"/>
    </source>
</evidence>
<dbReference type="Pfam" id="PF02283">
    <property type="entry name" value="CobU"/>
    <property type="match status" value="1"/>
</dbReference>
<dbReference type="Proteomes" id="UP000037267">
    <property type="component" value="Unassembled WGS sequence"/>
</dbReference>
<evidence type="ECO:0000313" key="20">
    <source>
        <dbReference type="EMBL" id="KNF07901.1"/>
    </source>
</evidence>
<evidence type="ECO:0000256" key="14">
    <source>
        <dbReference type="ARBA" id="ARBA00022840"/>
    </source>
</evidence>
<keyword evidence="13" id="KW-0418">Kinase</keyword>
<comment type="pathway">
    <text evidence="6">Cofactor biosynthesis; adenosylcobalamin biosynthesis; adenosylcobalamin from cob(II)yrinate a,c-diamide: step 5/7.</text>
</comment>
<dbReference type="EC" id="2.7.7.62" evidence="9"/>